<name>A0A1U7ZEH0_NELNU</name>
<feature type="compositionally biased region" description="Basic and acidic residues" evidence="2">
    <location>
        <begin position="404"/>
        <end position="420"/>
    </location>
</feature>
<dbReference type="FunFam" id="1.20.1260.60:FF:000002">
    <property type="entry name" value="Vacuolar protein sorting-associated protein IST1"/>
    <property type="match status" value="1"/>
</dbReference>
<evidence type="ECO:0000256" key="1">
    <source>
        <dbReference type="ARBA" id="ARBA00005536"/>
    </source>
</evidence>
<dbReference type="GeneID" id="104592225"/>
<feature type="compositionally biased region" description="Basic and acidic residues" evidence="2">
    <location>
        <begin position="277"/>
        <end position="299"/>
    </location>
</feature>
<keyword evidence="3" id="KW-1185">Reference proteome</keyword>
<dbReference type="OMA" id="MHPPGRA"/>
<dbReference type="FunCoup" id="A0A1U7ZEH0">
    <property type="interactions" value="889"/>
</dbReference>
<reference evidence="4" key="1">
    <citation type="submission" date="2025-08" db="UniProtKB">
        <authorList>
            <consortium name="RefSeq"/>
        </authorList>
    </citation>
    <scope>IDENTIFICATION</scope>
</reference>
<dbReference type="PANTHER" id="PTHR12161">
    <property type="entry name" value="IST1 FAMILY MEMBER"/>
    <property type="match status" value="1"/>
</dbReference>
<dbReference type="InterPro" id="IPR005061">
    <property type="entry name" value="Ist1"/>
</dbReference>
<dbReference type="AlphaFoldDB" id="A0A1U7ZEH0"/>
<organism evidence="3 4">
    <name type="scientific">Nelumbo nucifera</name>
    <name type="common">Sacred lotus</name>
    <dbReference type="NCBI Taxonomy" id="4432"/>
    <lineage>
        <taxon>Eukaryota</taxon>
        <taxon>Viridiplantae</taxon>
        <taxon>Streptophyta</taxon>
        <taxon>Embryophyta</taxon>
        <taxon>Tracheophyta</taxon>
        <taxon>Spermatophyta</taxon>
        <taxon>Magnoliopsida</taxon>
        <taxon>Proteales</taxon>
        <taxon>Nelumbonaceae</taxon>
        <taxon>Nelumbo</taxon>
    </lineage>
</organism>
<accession>A0A1U7ZEH0</accession>
<protein>
    <submittedName>
        <fullName evidence="4">Uncharacterized protein LOC104592225</fullName>
    </submittedName>
</protein>
<dbReference type="GO" id="GO:0008104">
    <property type="term" value="P:intracellular protein localization"/>
    <property type="evidence" value="ECO:0000318"/>
    <property type="project" value="GO_Central"/>
</dbReference>
<dbReference type="GO" id="GO:0015031">
    <property type="term" value="P:protein transport"/>
    <property type="evidence" value="ECO:0007669"/>
    <property type="project" value="InterPro"/>
</dbReference>
<feature type="region of interest" description="Disordered" evidence="2">
    <location>
        <begin position="181"/>
        <end position="253"/>
    </location>
</feature>
<gene>
    <name evidence="4" type="primary">LOC104592225</name>
</gene>
<evidence type="ECO:0000313" key="4">
    <source>
        <dbReference type="RefSeq" id="XP_010249755.1"/>
    </source>
</evidence>
<dbReference type="eggNOG" id="KOG2027">
    <property type="taxonomic scope" value="Eukaryota"/>
</dbReference>
<dbReference type="PANTHER" id="PTHR12161:SF14">
    <property type="entry name" value="REGULATOR OF VPS4 ACTIVITY IN THE MVB PATHWAY PROTEIN"/>
    <property type="match status" value="1"/>
</dbReference>
<feature type="region of interest" description="Disordered" evidence="2">
    <location>
        <begin position="265"/>
        <end position="303"/>
    </location>
</feature>
<dbReference type="InterPro" id="IPR042277">
    <property type="entry name" value="IST1-like"/>
</dbReference>
<proteinExistence type="inferred from homology"/>
<evidence type="ECO:0000313" key="3">
    <source>
        <dbReference type="Proteomes" id="UP000189703"/>
    </source>
</evidence>
<sequence>MLDGLLGRSFSGKCKSSIKAIQARIELIRRRRNAMQKFLKKDIADLLSNGLDINAYGRAEGLLVELCLSSCYDFIEQFCACVLKQLPTMQKQSACPEECREAVPSLMFAAARFADLPELRDLREIFTEKYGNSLEAFINQEFVDKLASKTPTKDKKLQLMQDIAKEFSINWDSRTFGQKMSNVPSSTQDQLKKHGSFCNGKQDGHRLCNDREDSVQKRDTQDVSSRGRKEVTYDEYKSHNKREETVLKSDKPEYLSHGRQELCGDGYKLPNGYKSHNAREDGLSKEDDQDGPSRGRRDNAFGQWIGEEELKVVKKDHTTASNSHNDLQNHSKSVGKAFKEEAENMRPFSNNIIPPPYVKPKDGKYGIKTDVHIASSDSNGCPLDFQSRNKDLSSNKLENAPTKAEAESERMNGHGDETKPKPRSVRRRRTKTPPVQENDGNFEVREVTGRIPSGGKGDDARLRHQTLFGYDQGQIDEEEKMDRLLIHYSKKQQPTYEEYELGRLREPKCPAHQLDANVGEPPHHRSGNGACLNLELNHPPARAVSLPPEPPSLTEIERVPARAASFESAKAGHVHPKLPDYDDLAARFATLRGR</sequence>
<feature type="compositionally biased region" description="Basic residues" evidence="2">
    <location>
        <begin position="421"/>
        <end position="431"/>
    </location>
</feature>
<dbReference type="Proteomes" id="UP000189703">
    <property type="component" value="Unplaced"/>
</dbReference>
<comment type="similarity">
    <text evidence="1">Belongs to the IST1 family.</text>
</comment>
<feature type="compositionally biased region" description="Basic and acidic residues" evidence="2">
    <location>
        <begin position="202"/>
        <end position="253"/>
    </location>
</feature>
<dbReference type="OrthoDB" id="29853at2759"/>
<dbReference type="InParanoid" id="A0A1U7ZEH0"/>
<dbReference type="Gene3D" id="1.20.1260.60">
    <property type="entry name" value="Vacuolar protein sorting-associated protein Ist1"/>
    <property type="match status" value="1"/>
</dbReference>
<dbReference type="RefSeq" id="XP_010249755.1">
    <property type="nucleotide sequence ID" value="XM_010251453.2"/>
</dbReference>
<dbReference type="KEGG" id="nnu:104592225"/>
<dbReference type="Pfam" id="PF03398">
    <property type="entry name" value="Ist1"/>
    <property type="match status" value="1"/>
</dbReference>
<dbReference type="STRING" id="4432.A0A1U7ZEH0"/>
<feature type="region of interest" description="Disordered" evidence="2">
    <location>
        <begin position="386"/>
        <end position="439"/>
    </location>
</feature>
<evidence type="ECO:0000256" key="2">
    <source>
        <dbReference type="SAM" id="MobiDB-lite"/>
    </source>
</evidence>